<dbReference type="EMBL" id="MLJW01000024">
    <property type="protein sequence ID" value="OIR10063.1"/>
    <property type="molecule type" value="Genomic_DNA"/>
</dbReference>
<comment type="caution">
    <text evidence="3">The sequence shown here is derived from an EMBL/GenBank/DDBJ whole genome shotgun (WGS) entry which is preliminary data.</text>
</comment>
<feature type="domain" description="Response regulatory" evidence="2">
    <location>
        <begin position="10"/>
        <end position="129"/>
    </location>
</feature>
<proteinExistence type="predicted"/>
<evidence type="ECO:0000256" key="1">
    <source>
        <dbReference type="SAM" id="MobiDB-lite"/>
    </source>
</evidence>
<dbReference type="Gene3D" id="3.40.50.2300">
    <property type="match status" value="1"/>
</dbReference>
<evidence type="ECO:0000259" key="2">
    <source>
        <dbReference type="PROSITE" id="PS50110"/>
    </source>
</evidence>
<dbReference type="SUPFAM" id="SSF52172">
    <property type="entry name" value="CheY-like"/>
    <property type="match status" value="1"/>
</dbReference>
<protein>
    <submittedName>
        <fullName evidence="3">Chemotaxis protein CheY</fullName>
    </submittedName>
</protein>
<dbReference type="PANTHER" id="PTHR43228">
    <property type="entry name" value="TWO-COMPONENT RESPONSE REGULATOR"/>
    <property type="match status" value="1"/>
</dbReference>
<evidence type="ECO:0000313" key="3">
    <source>
        <dbReference type="EMBL" id="OIR10063.1"/>
    </source>
</evidence>
<dbReference type="GO" id="GO:0000160">
    <property type="term" value="P:phosphorelay signal transduction system"/>
    <property type="evidence" value="ECO:0007669"/>
    <property type="project" value="InterPro"/>
</dbReference>
<accession>A0A1J5SNN3</accession>
<reference evidence="3" key="1">
    <citation type="submission" date="2016-10" db="EMBL/GenBank/DDBJ databases">
        <title>Sequence of Gallionella enrichment culture.</title>
        <authorList>
            <person name="Poehlein A."/>
            <person name="Muehling M."/>
            <person name="Daniel R."/>
        </authorList>
    </citation>
    <scope>NUCLEOTIDE SEQUENCE</scope>
</reference>
<dbReference type="PROSITE" id="PS50110">
    <property type="entry name" value="RESPONSE_REGULATORY"/>
    <property type="match status" value="1"/>
</dbReference>
<dbReference type="InterPro" id="IPR001789">
    <property type="entry name" value="Sig_transdc_resp-reg_receiver"/>
</dbReference>
<dbReference type="InterPro" id="IPR011006">
    <property type="entry name" value="CheY-like_superfamily"/>
</dbReference>
<dbReference type="AlphaFoldDB" id="A0A1J5SNN3"/>
<dbReference type="InterPro" id="IPR052048">
    <property type="entry name" value="ST_Response_Regulator"/>
</dbReference>
<name>A0A1J5SNN3_9ZZZZ</name>
<feature type="region of interest" description="Disordered" evidence="1">
    <location>
        <begin position="139"/>
        <end position="168"/>
    </location>
</feature>
<gene>
    <name evidence="3" type="primary">cheY_5</name>
    <name evidence="3" type="ORF">GALL_79910</name>
</gene>
<feature type="compositionally biased region" description="Basic and acidic residues" evidence="1">
    <location>
        <begin position="156"/>
        <end position="168"/>
    </location>
</feature>
<dbReference type="PANTHER" id="PTHR43228:SF1">
    <property type="entry name" value="TWO-COMPONENT RESPONSE REGULATOR ARR22"/>
    <property type="match status" value="1"/>
</dbReference>
<sequence length="168" mass="18639">MDSLEPAGLKVLIVEDNQYFRLLIRTVLGALGVEEIAEARDGGQALDMLARFPADLVIVDWKMQPMDGVSLVRHIRSGESAVDRRLPVLMVSGYSELSLLAAARDAGVNEFLPKPISARSLVGRIMAILRTPRPFVDSNSYFGPDRRRREHPYSGPERRRGPGGRKSD</sequence>
<dbReference type="Pfam" id="PF00072">
    <property type="entry name" value="Response_reg"/>
    <property type="match status" value="1"/>
</dbReference>
<dbReference type="SMART" id="SM00448">
    <property type="entry name" value="REC"/>
    <property type="match status" value="1"/>
</dbReference>
<organism evidence="3">
    <name type="scientific">mine drainage metagenome</name>
    <dbReference type="NCBI Taxonomy" id="410659"/>
    <lineage>
        <taxon>unclassified sequences</taxon>
        <taxon>metagenomes</taxon>
        <taxon>ecological metagenomes</taxon>
    </lineage>
</organism>